<feature type="binding site" evidence="7">
    <location>
        <position position="46"/>
    </location>
    <ligand>
        <name>ATP</name>
        <dbReference type="ChEBI" id="CHEBI:30616"/>
    </ligand>
</feature>
<keyword evidence="11" id="KW-1185">Reference proteome</keyword>
<evidence type="ECO:0000256" key="8">
    <source>
        <dbReference type="SAM" id="MobiDB-lite"/>
    </source>
</evidence>
<dbReference type="EMBL" id="VFOX01000002">
    <property type="protein sequence ID" value="TQL82086.1"/>
    <property type="molecule type" value="Genomic_DNA"/>
</dbReference>
<dbReference type="PANTHER" id="PTHR43289:SF6">
    <property type="entry name" value="SERINE_THREONINE-PROTEIN KINASE NEKL-3"/>
    <property type="match status" value="1"/>
</dbReference>
<evidence type="ECO:0000256" key="4">
    <source>
        <dbReference type="ARBA" id="ARBA00022741"/>
    </source>
</evidence>
<dbReference type="Gene3D" id="1.10.510.10">
    <property type="entry name" value="Transferase(Phosphotransferase) domain 1"/>
    <property type="match status" value="1"/>
</dbReference>
<evidence type="ECO:0000259" key="9">
    <source>
        <dbReference type="PROSITE" id="PS50011"/>
    </source>
</evidence>
<organism evidence="10 11">
    <name type="scientific">Microbacterium saperdae</name>
    <dbReference type="NCBI Taxonomy" id="69368"/>
    <lineage>
        <taxon>Bacteria</taxon>
        <taxon>Bacillati</taxon>
        <taxon>Actinomycetota</taxon>
        <taxon>Actinomycetes</taxon>
        <taxon>Micrococcales</taxon>
        <taxon>Microbacteriaceae</taxon>
        <taxon>Microbacterium</taxon>
    </lineage>
</organism>
<dbReference type="EC" id="2.7.11.1" evidence="1"/>
<dbReference type="InterPro" id="IPR017441">
    <property type="entry name" value="Protein_kinase_ATP_BS"/>
</dbReference>
<dbReference type="GO" id="GO:0005524">
    <property type="term" value="F:ATP binding"/>
    <property type="evidence" value="ECO:0007669"/>
    <property type="project" value="UniProtKB-UniRule"/>
</dbReference>
<evidence type="ECO:0000256" key="1">
    <source>
        <dbReference type="ARBA" id="ARBA00012513"/>
    </source>
</evidence>
<keyword evidence="4 7" id="KW-0547">Nucleotide-binding</keyword>
<dbReference type="PROSITE" id="PS00107">
    <property type="entry name" value="PROTEIN_KINASE_ATP"/>
    <property type="match status" value="1"/>
</dbReference>
<evidence type="ECO:0000313" key="11">
    <source>
        <dbReference type="Proteomes" id="UP000317209"/>
    </source>
</evidence>
<dbReference type="PROSITE" id="PS00108">
    <property type="entry name" value="PROTEIN_KINASE_ST"/>
    <property type="match status" value="1"/>
</dbReference>
<dbReference type="RefSeq" id="WP_170198202.1">
    <property type="nucleotide sequence ID" value="NZ_VFOX01000002.1"/>
</dbReference>
<keyword evidence="2 10" id="KW-0723">Serine/threonine-protein kinase</keyword>
<evidence type="ECO:0000256" key="5">
    <source>
        <dbReference type="ARBA" id="ARBA00022777"/>
    </source>
</evidence>
<dbReference type="PROSITE" id="PS50011">
    <property type="entry name" value="PROTEIN_KINASE_DOM"/>
    <property type="match status" value="1"/>
</dbReference>
<comment type="caution">
    <text evidence="10">The sequence shown here is derived from an EMBL/GenBank/DDBJ whole genome shotgun (WGS) entry which is preliminary data.</text>
</comment>
<keyword evidence="6 7" id="KW-0067">ATP-binding</keyword>
<evidence type="ECO:0000256" key="7">
    <source>
        <dbReference type="PROSITE-ProRule" id="PRU10141"/>
    </source>
</evidence>
<feature type="region of interest" description="Disordered" evidence="8">
    <location>
        <begin position="291"/>
        <end position="319"/>
    </location>
</feature>
<proteinExistence type="predicted"/>
<feature type="domain" description="Protein kinase" evidence="9">
    <location>
        <begin position="17"/>
        <end position="276"/>
    </location>
</feature>
<evidence type="ECO:0000256" key="2">
    <source>
        <dbReference type="ARBA" id="ARBA00022527"/>
    </source>
</evidence>
<dbReference type="GO" id="GO:0004674">
    <property type="term" value="F:protein serine/threonine kinase activity"/>
    <property type="evidence" value="ECO:0007669"/>
    <property type="project" value="UniProtKB-KW"/>
</dbReference>
<dbReference type="SMART" id="SM00220">
    <property type="entry name" value="S_TKc"/>
    <property type="match status" value="1"/>
</dbReference>
<evidence type="ECO:0000313" key="10">
    <source>
        <dbReference type="EMBL" id="TQL82086.1"/>
    </source>
</evidence>
<dbReference type="InterPro" id="IPR000719">
    <property type="entry name" value="Prot_kinase_dom"/>
</dbReference>
<dbReference type="AlphaFoldDB" id="A0A543BBE7"/>
<name>A0A543BBE7_9MICO</name>
<dbReference type="Pfam" id="PF00069">
    <property type="entry name" value="Pkinase"/>
    <property type="match status" value="1"/>
</dbReference>
<evidence type="ECO:0000256" key="3">
    <source>
        <dbReference type="ARBA" id="ARBA00022679"/>
    </source>
</evidence>
<dbReference type="InterPro" id="IPR011009">
    <property type="entry name" value="Kinase-like_dom_sf"/>
</dbReference>
<keyword evidence="3" id="KW-0808">Transferase</keyword>
<dbReference type="CDD" id="cd14014">
    <property type="entry name" value="STKc_PknB_like"/>
    <property type="match status" value="1"/>
</dbReference>
<reference evidence="10 11" key="1">
    <citation type="submission" date="2019-06" db="EMBL/GenBank/DDBJ databases">
        <title>Sequencing the genomes of 1000 actinobacteria strains.</title>
        <authorList>
            <person name="Klenk H.-P."/>
        </authorList>
    </citation>
    <scope>NUCLEOTIDE SEQUENCE [LARGE SCALE GENOMIC DNA]</scope>
    <source>
        <strain evidence="10 11">DSM 20169</strain>
    </source>
</reference>
<protein>
    <recommendedName>
        <fullName evidence="1">non-specific serine/threonine protein kinase</fullName>
        <ecNumber evidence="1">2.7.11.1</ecNumber>
    </recommendedName>
</protein>
<gene>
    <name evidence="10" type="ORF">FB560_3568</name>
</gene>
<dbReference type="Gene3D" id="3.30.200.20">
    <property type="entry name" value="Phosphorylase Kinase, domain 1"/>
    <property type="match status" value="1"/>
</dbReference>
<dbReference type="SUPFAM" id="SSF56112">
    <property type="entry name" value="Protein kinase-like (PK-like)"/>
    <property type="match status" value="1"/>
</dbReference>
<accession>A0A543BBE7</accession>
<evidence type="ECO:0000256" key="6">
    <source>
        <dbReference type="ARBA" id="ARBA00022840"/>
    </source>
</evidence>
<dbReference type="Proteomes" id="UP000317209">
    <property type="component" value="Unassembled WGS sequence"/>
</dbReference>
<dbReference type="PANTHER" id="PTHR43289">
    <property type="entry name" value="MITOGEN-ACTIVATED PROTEIN KINASE KINASE KINASE 20-RELATED"/>
    <property type="match status" value="1"/>
</dbReference>
<keyword evidence="5 10" id="KW-0418">Kinase</keyword>
<dbReference type="InterPro" id="IPR008271">
    <property type="entry name" value="Ser/Thr_kinase_AS"/>
</dbReference>
<sequence>MTLDAVSATTALLDDRYLLQERVGRGGMSTVYRAMDTRMERPVAIKMIHEDDRAAASADRAHTEKALLAAVDHRALVTLYDAQLIPGRPRYLVMEFVDGPTLARRLTSGPMRPRQVARFTRDLAEGLAVVHAAGIIHRDVKPSNIMLARDSLGGPWTAKLADFGIACEVGSPRMTSPGIVLGTFAYLAPELLRDAEPGTAGDIFGLGLVALEALTGSPAYPTNGTGRGAATARVMNPPAIPDRIHDDWRVLIERMTRLDPSERPTAAEVARSAETLMQVTRGVAAVRDAGDETAGAAAGRSRPRRRRLLGGAVGSGNAG</sequence>